<evidence type="ECO:0000256" key="1">
    <source>
        <dbReference type="ARBA" id="ARBA00023002"/>
    </source>
</evidence>
<accession>A0ABT1I7U3</accession>
<evidence type="ECO:0000256" key="2">
    <source>
        <dbReference type="ARBA" id="ARBA00023027"/>
    </source>
</evidence>
<evidence type="ECO:0000313" key="5">
    <source>
        <dbReference type="Proteomes" id="UP001205185"/>
    </source>
</evidence>
<keyword evidence="1" id="KW-0560">Oxidoreductase</keyword>
<evidence type="ECO:0000313" key="4">
    <source>
        <dbReference type="EMBL" id="MCP2268654.1"/>
    </source>
</evidence>
<dbReference type="SUPFAM" id="SSF51735">
    <property type="entry name" value="NAD(P)-binding Rossmann-fold domains"/>
    <property type="match status" value="1"/>
</dbReference>
<name>A0ABT1I7U3_9PSEU</name>
<dbReference type="Pfam" id="PF02826">
    <property type="entry name" value="2-Hacid_dh_C"/>
    <property type="match status" value="1"/>
</dbReference>
<dbReference type="PANTHER" id="PTHR43333:SF1">
    <property type="entry name" value="D-ISOMER SPECIFIC 2-HYDROXYACID DEHYDROGENASE NAD-BINDING DOMAIN-CONTAINING PROTEIN"/>
    <property type="match status" value="1"/>
</dbReference>
<dbReference type="Proteomes" id="UP001205185">
    <property type="component" value="Unassembled WGS sequence"/>
</dbReference>
<dbReference type="SUPFAM" id="SSF52283">
    <property type="entry name" value="Formate/glycerate dehydrogenase catalytic domain-like"/>
    <property type="match status" value="1"/>
</dbReference>
<dbReference type="InterPro" id="IPR036291">
    <property type="entry name" value="NAD(P)-bd_dom_sf"/>
</dbReference>
<keyword evidence="5" id="KW-1185">Reference proteome</keyword>
<comment type="caution">
    <text evidence="4">The sequence shown here is derived from an EMBL/GenBank/DDBJ whole genome shotgun (WGS) entry which is preliminary data.</text>
</comment>
<keyword evidence="2" id="KW-0520">NAD</keyword>
<dbReference type="InterPro" id="IPR006140">
    <property type="entry name" value="D-isomer_DH_NAD-bd"/>
</dbReference>
<sequence length="321" mass="34783">MDTRARPTIVVLHGTDRPPGMAGIEATATVRYTTADRLGGALDGADVLFAWDVKSTALARVWPAAERLRWVHVAGPAVGHLLFPALRESEVRLTNSAGVFDEPMAEYVLGLVLAFAKELPNTLRDQSRRRWQHRETDRLAGSRALLVGTGPIARAIARTLKAVGVHISSVGPSARSGDPDLGDIVPMSQLRATVPTQDWLILALALTPQTTGLFDADLLRACKPTARLVNIGRSALVVTPDLIDILDAGRLSGAAFTVFPDEPLPPSSPLWDMPNVLISAHMSGDVRGWREEMVRRFAANLDNYTSGRPLTNLVDKTRTSR</sequence>
<proteinExistence type="predicted"/>
<gene>
    <name evidence="4" type="ORF">LV75_001141</name>
</gene>
<feature type="domain" description="D-isomer specific 2-hydroxyacid dehydrogenase NAD-binding" evidence="3">
    <location>
        <begin position="109"/>
        <end position="283"/>
    </location>
</feature>
<reference evidence="4 5" key="1">
    <citation type="submission" date="2022-06" db="EMBL/GenBank/DDBJ databases">
        <title>Genomic Encyclopedia of Archaeal and Bacterial Type Strains, Phase II (KMG-II): from individual species to whole genera.</title>
        <authorList>
            <person name="Goeker M."/>
        </authorList>
    </citation>
    <scope>NUCLEOTIDE SEQUENCE [LARGE SCALE GENOMIC DNA]</scope>
    <source>
        <strain evidence="4 5">DSM 44255</strain>
    </source>
</reference>
<dbReference type="PANTHER" id="PTHR43333">
    <property type="entry name" value="2-HACID_DH_C DOMAIN-CONTAINING PROTEIN"/>
    <property type="match status" value="1"/>
</dbReference>
<dbReference type="EMBL" id="JAMTCO010000003">
    <property type="protein sequence ID" value="MCP2268654.1"/>
    <property type="molecule type" value="Genomic_DNA"/>
</dbReference>
<organism evidence="4 5">
    <name type="scientific">Actinokineospora diospyrosa</name>
    <dbReference type="NCBI Taxonomy" id="103728"/>
    <lineage>
        <taxon>Bacteria</taxon>
        <taxon>Bacillati</taxon>
        <taxon>Actinomycetota</taxon>
        <taxon>Actinomycetes</taxon>
        <taxon>Pseudonocardiales</taxon>
        <taxon>Pseudonocardiaceae</taxon>
        <taxon>Actinokineospora</taxon>
    </lineage>
</organism>
<dbReference type="CDD" id="cd05300">
    <property type="entry name" value="2-Hacid_dh_1"/>
    <property type="match status" value="1"/>
</dbReference>
<protein>
    <submittedName>
        <fullName evidence="4">Phosphoglycerate dehydrogenase</fullName>
    </submittedName>
</protein>
<dbReference type="RefSeq" id="WP_253885567.1">
    <property type="nucleotide sequence ID" value="NZ_BAAAVB010000001.1"/>
</dbReference>
<evidence type="ECO:0000259" key="3">
    <source>
        <dbReference type="Pfam" id="PF02826"/>
    </source>
</evidence>
<dbReference type="Gene3D" id="3.40.50.720">
    <property type="entry name" value="NAD(P)-binding Rossmann-like Domain"/>
    <property type="match status" value="2"/>
</dbReference>